<dbReference type="Pfam" id="PF00479">
    <property type="entry name" value="G6PD_N"/>
    <property type="match status" value="1"/>
</dbReference>
<feature type="active site" description="Proton acceptor" evidence="7">
    <location>
        <position position="242"/>
    </location>
</feature>
<feature type="binding site" evidence="7">
    <location>
        <position position="342"/>
    </location>
    <ligand>
        <name>substrate</name>
    </ligand>
</feature>
<dbReference type="GO" id="GO:0004345">
    <property type="term" value="F:glucose-6-phosphate dehydrogenase activity"/>
    <property type="evidence" value="ECO:0007669"/>
    <property type="project" value="UniProtKB-UniRule"/>
</dbReference>
<evidence type="ECO:0000256" key="4">
    <source>
        <dbReference type="ARBA" id="ARBA00022857"/>
    </source>
</evidence>
<keyword evidence="12" id="KW-1185">Reference proteome</keyword>
<reference evidence="11 12" key="2">
    <citation type="submission" date="2021-01" db="EMBL/GenBank/DDBJ databases">
        <title>Genomic Encyclopedia of Type Strains, Phase IV (KMG-IV): sequencing the most valuable type-strain genomes for metagenomic binning, comparative biology and taxonomic classification.</title>
        <authorList>
            <person name="Goeker M."/>
        </authorList>
    </citation>
    <scope>NUCLEOTIDE SEQUENCE [LARGE SCALE GENOMIC DNA]</scope>
    <source>
        <strain evidence="11 12">DSM 6130</strain>
    </source>
</reference>
<dbReference type="Proteomes" id="UP000758856">
    <property type="component" value="Unassembled WGS sequence"/>
</dbReference>
<sequence>MTSRIVAVDPFDLVVFGGTGDLAHRKLFPALFRRDHDGQLTDPTRIVGVSRKEHTDESFRAEVKEALQTFVPADELDKPTVKRFLARIRYVTVEAAGDAGWADLKTLIADGLDRVRAFYLATSPDLFDAITHNLKTHDLITQKTRVVLEKPLGKDLASAQEINSAVGEVLDESQIYRIDHYLGKETVQNLLALRFANVLFEPVWDSAHVDHVQITVAEKIGVGSRGGYYDTSGALRDMVQNHILQLLCLVAMEPPGELDADSLRDEKLKVLRALKPIDDASVRSLTVRGQYRTGAIDGKSVPGYVEELGDGSQSQTETFVALKTEVQTWRWAGVPFYLRTGKRLPQQVSEIVIQFREVPRSIFGPAGGFLAPNRLVIRLQPDEGVKLYLMIKDPGPGGLRFREVPLNLSFADTFKVRNPDAYERLLMDVIRGSQALFMRRDEVEAAWKWADPILEAWSRLGHAPSTYTAGTWGPSSAVALIERDGRTWHEDPDA</sequence>
<feature type="domain" description="Glucose-6-phosphate dehydrogenase NAD-binding" evidence="8">
    <location>
        <begin position="14"/>
        <end position="189"/>
    </location>
</feature>
<dbReference type="RefSeq" id="WP_204951630.1">
    <property type="nucleotide sequence ID" value="NZ_BSFF01000010.1"/>
</dbReference>
<dbReference type="EC" id="1.1.1.49" evidence="7"/>
<accession>A0A9W6MTZ2</accession>
<comment type="caution">
    <text evidence="7">Lacks conserved residue(s) required for the propagation of feature annotation.</text>
</comment>
<comment type="catalytic activity">
    <reaction evidence="7">
        <text>D-glucose 6-phosphate + NADP(+) = 6-phospho-D-glucono-1,5-lactone + NADPH + H(+)</text>
        <dbReference type="Rhea" id="RHEA:15841"/>
        <dbReference type="ChEBI" id="CHEBI:15378"/>
        <dbReference type="ChEBI" id="CHEBI:57783"/>
        <dbReference type="ChEBI" id="CHEBI:57955"/>
        <dbReference type="ChEBI" id="CHEBI:58349"/>
        <dbReference type="ChEBI" id="CHEBI:61548"/>
        <dbReference type="EC" id="1.1.1.49"/>
    </reaction>
</comment>
<evidence type="ECO:0000259" key="9">
    <source>
        <dbReference type="Pfam" id="PF02781"/>
    </source>
</evidence>
<keyword evidence="4 7" id="KW-0521">NADP</keyword>
<dbReference type="PIRSF" id="PIRSF000110">
    <property type="entry name" value="G6PD"/>
    <property type="match status" value="1"/>
</dbReference>
<protein>
    <recommendedName>
        <fullName evidence="7">Glucose-6-phosphate 1-dehydrogenase</fullName>
        <shortName evidence="7">G6PD</shortName>
        <ecNumber evidence="7">1.1.1.49</ecNumber>
    </recommendedName>
</protein>
<dbReference type="GO" id="GO:0006006">
    <property type="term" value="P:glucose metabolic process"/>
    <property type="evidence" value="ECO:0007669"/>
    <property type="project" value="UniProtKB-KW"/>
</dbReference>
<dbReference type="GO" id="GO:0005829">
    <property type="term" value="C:cytosol"/>
    <property type="evidence" value="ECO:0007669"/>
    <property type="project" value="TreeGrafter"/>
</dbReference>
<comment type="similarity">
    <text evidence="2 7">Belongs to the glucose-6-phosphate dehydrogenase family.</text>
</comment>
<dbReference type="Proteomes" id="UP001143400">
    <property type="component" value="Unassembled WGS sequence"/>
</dbReference>
<feature type="binding site" evidence="7">
    <location>
        <position position="150"/>
    </location>
    <ligand>
        <name>NADP(+)</name>
        <dbReference type="ChEBI" id="CHEBI:58349"/>
    </ligand>
</feature>
<dbReference type="InterPro" id="IPR019796">
    <property type="entry name" value="G6P_DH_AS"/>
</dbReference>
<evidence type="ECO:0000256" key="2">
    <source>
        <dbReference type="ARBA" id="ARBA00009975"/>
    </source>
</evidence>
<evidence type="ECO:0000256" key="6">
    <source>
        <dbReference type="ARBA" id="ARBA00023277"/>
    </source>
</evidence>
<dbReference type="NCBIfam" id="NF009492">
    <property type="entry name" value="PRK12853.1-3"/>
    <property type="match status" value="1"/>
</dbReference>
<dbReference type="NCBIfam" id="TIGR00871">
    <property type="entry name" value="zwf"/>
    <property type="match status" value="1"/>
</dbReference>
<feature type="binding site" evidence="7">
    <location>
        <position position="184"/>
    </location>
    <ligand>
        <name>substrate</name>
    </ligand>
</feature>
<evidence type="ECO:0000256" key="7">
    <source>
        <dbReference type="HAMAP-Rule" id="MF_00966"/>
    </source>
</evidence>
<dbReference type="InterPro" id="IPR036291">
    <property type="entry name" value="NAD(P)-bd_dom_sf"/>
</dbReference>
<comment type="function">
    <text evidence="7">Catalyzes the oxidation of glucose 6-phosphate to 6-phosphogluconolactone.</text>
</comment>
<organism evidence="10 13">
    <name type="scientific">Methylopila capsulata</name>
    <dbReference type="NCBI Taxonomy" id="61654"/>
    <lineage>
        <taxon>Bacteria</taxon>
        <taxon>Pseudomonadati</taxon>
        <taxon>Pseudomonadota</taxon>
        <taxon>Alphaproteobacteria</taxon>
        <taxon>Hyphomicrobiales</taxon>
        <taxon>Methylopilaceae</taxon>
        <taxon>Methylopila</taxon>
    </lineage>
</organism>
<dbReference type="PANTHER" id="PTHR23429:SF0">
    <property type="entry name" value="GLUCOSE-6-PHOSPHATE 1-DEHYDROGENASE"/>
    <property type="match status" value="1"/>
</dbReference>
<name>A0A9W6MTZ2_9HYPH</name>
<dbReference type="EMBL" id="BSFF01000010">
    <property type="protein sequence ID" value="GLK57611.1"/>
    <property type="molecule type" value="Genomic_DNA"/>
</dbReference>
<dbReference type="EMBL" id="JAFBCY010000004">
    <property type="protein sequence ID" value="MBM7853175.1"/>
    <property type="molecule type" value="Genomic_DNA"/>
</dbReference>
<comment type="pathway">
    <text evidence="1 7">Carbohydrate degradation; pentose phosphate pathway; D-ribulose 5-phosphate from D-glucose 6-phosphate (oxidative stage): step 1/3.</text>
</comment>
<dbReference type="PROSITE" id="PS00069">
    <property type="entry name" value="G6P_DEHYDROGENASE"/>
    <property type="match status" value="1"/>
</dbReference>
<feature type="binding site" evidence="7">
    <location>
        <position position="218"/>
    </location>
    <ligand>
        <name>substrate</name>
    </ligand>
</feature>
<dbReference type="PANTHER" id="PTHR23429">
    <property type="entry name" value="GLUCOSE-6-PHOSPHATE 1-DEHYDROGENASE G6PD"/>
    <property type="match status" value="1"/>
</dbReference>
<evidence type="ECO:0000313" key="12">
    <source>
        <dbReference type="Proteomes" id="UP000758856"/>
    </source>
</evidence>
<evidence type="ECO:0000259" key="8">
    <source>
        <dbReference type="Pfam" id="PF00479"/>
    </source>
</evidence>
<evidence type="ECO:0000256" key="3">
    <source>
        <dbReference type="ARBA" id="ARBA00022526"/>
    </source>
</evidence>
<proteinExistence type="inferred from homology"/>
<feature type="binding site" evidence="7">
    <location>
        <position position="51"/>
    </location>
    <ligand>
        <name>NADP(+)</name>
        <dbReference type="ChEBI" id="CHEBI:58349"/>
    </ligand>
</feature>
<dbReference type="InterPro" id="IPR022675">
    <property type="entry name" value="G6P_DH_C"/>
</dbReference>
<dbReference type="InterPro" id="IPR001282">
    <property type="entry name" value="G6P_DH"/>
</dbReference>
<reference evidence="10" key="1">
    <citation type="journal article" date="2014" name="Int. J. Syst. Evol. Microbiol.">
        <title>Complete genome sequence of Corynebacterium casei LMG S-19264T (=DSM 44701T), isolated from a smear-ripened cheese.</title>
        <authorList>
            <consortium name="US DOE Joint Genome Institute (JGI-PGF)"/>
            <person name="Walter F."/>
            <person name="Albersmeier A."/>
            <person name="Kalinowski J."/>
            <person name="Ruckert C."/>
        </authorList>
    </citation>
    <scope>NUCLEOTIDE SEQUENCE</scope>
    <source>
        <strain evidence="10">VKM B-1606</strain>
    </source>
</reference>
<dbReference type="HAMAP" id="MF_00966">
    <property type="entry name" value="G6PD"/>
    <property type="match status" value="1"/>
</dbReference>
<keyword evidence="3 7" id="KW-0313">Glucose metabolism</keyword>
<dbReference type="Pfam" id="PF02781">
    <property type="entry name" value="G6PD_C"/>
    <property type="match status" value="1"/>
</dbReference>
<reference evidence="10" key="3">
    <citation type="submission" date="2023-01" db="EMBL/GenBank/DDBJ databases">
        <authorList>
            <person name="Sun Q."/>
            <person name="Evtushenko L."/>
        </authorList>
    </citation>
    <scope>NUCLEOTIDE SEQUENCE</scope>
    <source>
        <strain evidence="10">VKM B-1606</strain>
    </source>
</reference>
<feature type="domain" description="Glucose-6-phosphate dehydrogenase C-terminal" evidence="9">
    <location>
        <begin position="191"/>
        <end position="489"/>
    </location>
</feature>
<feature type="binding site" evidence="7">
    <location>
        <position position="180"/>
    </location>
    <ligand>
        <name>substrate</name>
    </ligand>
</feature>
<comment type="caution">
    <text evidence="10">The sequence shown here is derived from an EMBL/GenBank/DDBJ whole genome shotgun (WGS) entry which is preliminary data.</text>
</comment>
<evidence type="ECO:0000256" key="1">
    <source>
        <dbReference type="ARBA" id="ARBA00004937"/>
    </source>
</evidence>
<dbReference type="Gene3D" id="3.30.360.10">
    <property type="entry name" value="Dihydrodipicolinate Reductase, domain 2"/>
    <property type="match status" value="1"/>
</dbReference>
<feature type="binding site" evidence="7">
    <location>
        <position position="237"/>
    </location>
    <ligand>
        <name>substrate</name>
    </ligand>
</feature>
<evidence type="ECO:0000256" key="5">
    <source>
        <dbReference type="ARBA" id="ARBA00023002"/>
    </source>
</evidence>
<dbReference type="Gene3D" id="3.40.50.720">
    <property type="entry name" value="NAD(P)-binding Rossmann-like Domain"/>
    <property type="match status" value="1"/>
</dbReference>
<evidence type="ECO:0000313" key="11">
    <source>
        <dbReference type="EMBL" id="MBM7853175.1"/>
    </source>
</evidence>
<dbReference type="SUPFAM" id="SSF51735">
    <property type="entry name" value="NAD(P)-binding Rossmann-fold domains"/>
    <property type="match status" value="1"/>
</dbReference>
<keyword evidence="5 7" id="KW-0560">Oxidoreductase</keyword>
<dbReference type="SUPFAM" id="SSF55347">
    <property type="entry name" value="Glyceraldehyde-3-phosphate dehydrogenase-like, C-terminal domain"/>
    <property type="match status" value="1"/>
</dbReference>
<keyword evidence="6 7" id="KW-0119">Carbohydrate metabolism</keyword>
<gene>
    <name evidence="7 10" type="primary">zwf</name>
    <name evidence="10" type="ORF">GCM10008170_36310</name>
    <name evidence="11" type="ORF">JOD31_003426</name>
</gene>
<dbReference type="GO" id="GO:0009051">
    <property type="term" value="P:pentose-phosphate shunt, oxidative branch"/>
    <property type="evidence" value="ECO:0007669"/>
    <property type="project" value="TreeGrafter"/>
</dbReference>
<dbReference type="PRINTS" id="PR00079">
    <property type="entry name" value="G6PDHDRGNASE"/>
</dbReference>
<dbReference type="InterPro" id="IPR022674">
    <property type="entry name" value="G6P_DH_NAD-bd"/>
</dbReference>
<dbReference type="GO" id="GO:0050661">
    <property type="term" value="F:NADP binding"/>
    <property type="evidence" value="ECO:0007669"/>
    <property type="project" value="UniProtKB-UniRule"/>
</dbReference>
<dbReference type="AlphaFoldDB" id="A0A9W6MTZ2"/>
<evidence type="ECO:0000313" key="10">
    <source>
        <dbReference type="EMBL" id="GLK57611.1"/>
    </source>
</evidence>
<evidence type="ECO:0000313" key="13">
    <source>
        <dbReference type="Proteomes" id="UP001143400"/>
    </source>
</evidence>